<comment type="similarity">
    <text evidence="10">Belongs to the PRA-PH family.</text>
</comment>
<comment type="caution">
    <text evidence="11">The sequence shown here is derived from an EMBL/GenBank/DDBJ whole genome shotgun (WGS) entry which is preliminary data.</text>
</comment>
<comment type="pathway">
    <text evidence="3 10">Amino-acid biosynthesis; L-histidine biosynthesis; L-histidine from 5-phospho-alpha-D-ribose 1-diphosphate: step 2/9.</text>
</comment>
<dbReference type="PANTHER" id="PTHR42945">
    <property type="entry name" value="HISTIDINE BIOSYNTHESIS BIFUNCTIONAL PROTEIN"/>
    <property type="match status" value="1"/>
</dbReference>
<dbReference type="AlphaFoldDB" id="A0AAW6CVJ9"/>
<dbReference type="GO" id="GO:0004636">
    <property type="term" value="F:phosphoribosyl-ATP diphosphatase activity"/>
    <property type="evidence" value="ECO:0007669"/>
    <property type="project" value="UniProtKB-UniRule"/>
</dbReference>
<reference evidence="11" key="1">
    <citation type="submission" date="2023-01" db="EMBL/GenBank/DDBJ databases">
        <title>Human gut microbiome strain richness.</title>
        <authorList>
            <person name="Chen-Liaw A."/>
        </authorList>
    </citation>
    <scope>NUCLEOTIDE SEQUENCE</scope>
    <source>
        <strain evidence="11">1001283st1_G1_1001283B150217_161031</strain>
    </source>
</reference>
<comment type="catalytic activity">
    <reaction evidence="1 10">
        <text>1-(5-phospho-beta-D-ribosyl)-ATP + H2O = 1-(5-phospho-beta-D-ribosyl)-5'-AMP + diphosphate + H(+)</text>
        <dbReference type="Rhea" id="RHEA:22828"/>
        <dbReference type="ChEBI" id="CHEBI:15377"/>
        <dbReference type="ChEBI" id="CHEBI:15378"/>
        <dbReference type="ChEBI" id="CHEBI:33019"/>
        <dbReference type="ChEBI" id="CHEBI:59457"/>
        <dbReference type="ChEBI" id="CHEBI:73183"/>
        <dbReference type="EC" id="3.6.1.31"/>
    </reaction>
</comment>
<dbReference type="NCBIfam" id="TIGR03188">
    <property type="entry name" value="histidine_hisI"/>
    <property type="match status" value="1"/>
</dbReference>
<sequence>MKMTVYEEIFEVIKARKAQYDAGNAPEKSYTCYLFDKGVDKICKKVGEEAAETIIAAKNADNDELKNEINDLLYHVMVLCADRGLEWSEVEEVLSERNEKIGNLKQFHTTDKLS</sequence>
<dbReference type="SUPFAM" id="SSF101386">
    <property type="entry name" value="all-alpha NTP pyrophosphatases"/>
    <property type="match status" value="1"/>
</dbReference>
<evidence type="ECO:0000256" key="9">
    <source>
        <dbReference type="ARBA" id="ARBA00023102"/>
    </source>
</evidence>
<gene>
    <name evidence="10 11" type="primary">hisE</name>
    <name evidence="11" type="ORF">PNE09_04940</name>
</gene>
<comment type="subcellular location">
    <subcellularLocation>
        <location evidence="2 10">Cytoplasm</location>
    </subcellularLocation>
</comment>
<proteinExistence type="inferred from homology"/>
<evidence type="ECO:0000256" key="4">
    <source>
        <dbReference type="ARBA" id="ARBA00022490"/>
    </source>
</evidence>
<dbReference type="InterPro" id="IPR008179">
    <property type="entry name" value="HisE"/>
</dbReference>
<dbReference type="Pfam" id="PF01503">
    <property type="entry name" value="PRA-PH"/>
    <property type="match status" value="1"/>
</dbReference>
<protein>
    <recommendedName>
        <fullName evidence="10">Phosphoribosyl-ATP pyrophosphatase</fullName>
        <shortName evidence="10">PRA-PH</shortName>
        <ecNumber evidence="10">3.6.1.31</ecNumber>
    </recommendedName>
</protein>
<accession>A0AAW6CVJ9</accession>
<dbReference type="GO" id="GO:0005524">
    <property type="term" value="F:ATP binding"/>
    <property type="evidence" value="ECO:0007669"/>
    <property type="project" value="UniProtKB-KW"/>
</dbReference>
<dbReference type="PANTHER" id="PTHR42945:SF9">
    <property type="entry name" value="HISTIDINE BIOSYNTHESIS BIFUNCTIONAL PROTEIN HISIE"/>
    <property type="match status" value="1"/>
</dbReference>
<dbReference type="HAMAP" id="MF_01020">
    <property type="entry name" value="HisE"/>
    <property type="match status" value="1"/>
</dbReference>
<evidence type="ECO:0000256" key="7">
    <source>
        <dbReference type="ARBA" id="ARBA00022801"/>
    </source>
</evidence>
<dbReference type="InterPro" id="IPR021130">
    <property type="entry name" value="PRib-ATP_PPHydrolase-like"/>
</dbReference>
<keyword evidence="4 10" id="KW-0963">Cytoplasm</keyword>
<name>A0AAW6CVJ9_9FIRM</name>
<evidence type="ECO:0000256" key="2">
    <source>
        <dbReference type="ARBA" id="ARBA00004496"/>
    </source>
</evidence>
<evidence type="ECO:0000256" key="3">
    <source>
        <dbReference type="ARBA" id="ARBA00005204"/>
    </source>
</evidence>
<evidence type="ECO:0000256" key="1">
    <source>
        <dbReference type="ARBA" id="ARBA00001460"/>
    </source>
</evidence>
<dbReference type="GO" id="GO:0005737">
    <property type="term" value="C:cytoplasm"/>
    <property type="evidence" value="ECO:0007669"/>
    <property type="project" value="UniProtKB-SubCell"/>
</dbReference>
<organism evidence="11 12">
    <name type="scientific">[Eubacterium] siraeum</name>
    <dbReference type="NCBI Taxonomy" id="39492"/>
    <lineage>
        <taxon>Bacteria</taxon>
        <taxon>Bacillati</taxon>
        <taxon>Bacillota</taxon>
        <taxon>Clostridia</taxon>
        <taxon>Eubacteriales</taxon>
        <taxon>Oscillospiraceae</taxon>
        <taxon>Oscillospiraceae incertae sedis</taxon>
    </lineage>
</organism>
<dbReference type="GO" id="GO:0000105">
    <property type="term" value="P:L-histidine biosynthetic process"/>
    <property type="evidence" value="ECO:0007669"/>
    <property type="project" value="UniProtKB-UniRule"/>
</dbReference>
<evidence type="ECO:0000256" key="6">
    <source>
        <dbReference type="ARBA" id="ARBA00022741"/>
    </source>
</evidence>
<keyword evidence="9 10" id="KW-0368">Histidine biosynthesis</keyword>
<evidence type="ECO:0000256" key="5">
    <source>
        <dbReference type="ARBA" id="ARBA00022605"/>
    </source>
</evidence>
<dbReference type="Proteomes" id="UP001210809">
    <property type="component" value="Unassembled WGS sequence"/>
</dbReference>
<evidence type="ECO:0000256" key="10">
    <source>
        <dbReference type="HAMAP-Rule" id="MF_01020"/>
    </source>
</evidence>
<evidence type="ECO:0000313" key="11">
    <source>
        <dbReference type="EMBL" id="MDB8003416.1"/>
    </source>
</evidence>
<dbReference type="Gene3D" id="1.10.287.1080">
    <property type="entry name" value="MazG-like"/>
    <property type="match status" value="1"/>
</dbReference>
<dbReference type="EMBL" id="JAQLXW010000005">
    <property type="protein sequence ID" value="MDB8003416.1"/>
    <property type="molecule type" value="Genomic_DNA"/>
</dbReference>
<keyword evidence="5 10" id="KW-0028">Amino-acid biosynthesis</keyword>
<keyword evidence="7 10" id="KW-0378">Hydrolase</keyword>
<keyword evidence="8 10" id="KW-0067">ATP-binding</keyword>
<evidence type="ECO:0000313" key="12">
    <source>
        <dbReference type="Proteomes" id="UP001210809"/>
    </source>
</evidence>
<dbReference type="CDD" id="cd11534">
    <property type="entry name" value="NTP-PPase_HisIE_like"/>
    <property type="match status" value="1"/>
</dbReference>
<keyword evidence="6 10" id="KW-0547">Nucleotide-binding</keyword>
<evidence type="ECO:0000256" key="8">
    <source>
        <dbReference type="ARBA" id="ARBA00022840"/>
    </source>
</evidence>
<dbReference type="EC" id="3.6.1.31" evidence="10"/>